<reference evidence="1" key="1">
    <citation type="journal article" date="2024" name="Virus Res.">
        <title>A novel genus of Pectobacterium bacteriophages display broad host range by targeting several species of Danish soft rot isolates.</title>
        <authorList>
            <person name="Pedersen J.S."/>
            <person name="Carstens A.B."/>
            <person name="Rothgard M.M."/>
            <person name="Roy C."/>
            <person name="Viry A."/>
            <person name="Papudeshi B."/>
            <person name="Kot W."/>
            <person name="Hille F."/>
            <person name="Franz C.M.A.P."/>
            <person name="Edwards R."/>
            <person name="Hansen L.H."/>
        </authorList>
    </citation>
    <scope>NUCLEOTIDE SEQUENCE</scope>
</reference>
<organism evidence="1">
    <name type="scientific">Pectobacterium phage Amona</name>
    <dbReference type="NCBI Taxonomy" id="3158137"/>
    <lineage>
        <taxon>Viruses</taxon>
        <taxon>Duplodnaviria</taxon>
        <taxon>Heunggongvirae</taxon>
        <taxon>Uroviricota</taxon>
        <taxon>Caudoviricetes</taxon>
    </lineage>
</organism>
<name>A0AB39ABC6_9CAUD</name>
<protein>
    <submittedName>
        <fullName evidence="1">Uncharacterized protein</fullName>
    </submittedName>
</protein>
<gene>
    <name evidence="1" type="ORF">CVQSGQUC_CDS0001</name>
</gene>
<evidence type="ECO:0000313" key="1">
    <source>
        <dbReference type="EMBL" id="XDF89506.1"/>
    </source>
</evidence>
<sequence length="53" mass="6059">MIIMFPTFPTNALRPVTTRVSAWGNHFPTNRFVGTPKSTKFNQCTIMVQIVNF</sequence>
<reference evidence="1" key="2">
    <citation type="submission" date="2024-07" db="EMBL/GenBank/DDBJ databases">
        <authorList>
            <person name="Pedersen J.S."/>
            <person name="Mulbjerg M.R."/>
            <person name="Carstens A.B."/>
            <person name="Hansen L.H."/>
        </authorList>
    </citation>
    <scope>NUCLEOTIDE SEQUENCE</scope>
</reference>
<accession>A0AB39ABC6</accession>
<proteinExistence type="predicted"/>
<dbReference type="EMBL" id="PQ008971">
    <property type="protein sequence ID" value="XDF89506.1"/>
    <property type="molecule type" value="Genomic_DNA"/>
</dbReference>